<gene>
    <name evidence="2" type="ORF">ADIS_4364</name>
</gene>
<evidence type="ECO:0000256" key="1">
    <source>
        <dbReference type="SAM" id="SignalP"/>
    </source>
</evidence>
<feature type="signal peptide" evidence="1">
    <location>
        <begin position="1"/>
        <end position="33"/>
    </location>
</feature>
<dbReference type="EMBL" id="AQHR01000110">
    <property type="protein sequence ID" value="EON75193.1"/>
    <property type="molecule type" value="Genomic_DNA"/>
</dbReference>
<dbReference type="AlphaFoldDB" id="R7ZM66"/>
<reference evidence="2 3" key="1">
    <citation type="submission" date="2013-02" db="EMBL/GenBank/DDBJ databases">
        <title>A novel strain isolated from Lonar lake, Maharashtra, India.</title>
        <authorList>
            <person name="Singh A."/>
        </authorList>
    </citation>
    <scope>NUCLEOTIDE SEQUENCE [LARGE SCALE GENOMIC DNA]</scope>
    <source>
        <strain evidence="2 3">AK24</strain>
    </source>
</reference>
<dbReference type="RefSeq" id="WP_010856477.1">
    <property type="nucleotide sequence ID" value="NZ_AQHR01000110.1"/>
</dbReference>
<organism evidence="2 3">
    <name type="scientific">Lunatimonas lonarensis</name>
    <dbReference type="NCBI Taxonomy" id="1232681"/>
    <lineage>
        <taxon>Bacteria</taxon>
        <taxon>Pseudomonadati</taxon>
        <taxon>Bacteroidota</taxon>
        <taxon>Cytophagia</taxon>
        <taxon>Cytophagales</taxon>
        <taxon>Cyclobacteriaceae</taxon>
    </lineage>
</organism>
<evidence type="ECO:0000313" key="2">
    <source>
        <dbReference type="EMBL" id="EON75193.1"/>
    </source>
</evidence>
<evidence type="ECO:0000313" key="3">
    <source>
        <dbReference type="Proteomes" id="UP000013909"/>
    </source>
</evidence>
<sequence length="259" mass="28920">MGTNTAYSHSNLPIIFGVALAFLALTFPHIAHAQWTIDAETGVPFTGYNDIRIPNETGTLFSFKEDFSVAGSIVPIRLRIGYSWNDRNHLFGLIAPLFINYEGTAPRDIAFQQTVFDRGEELAGFYQFNSYRLTYRRDVYVEGPWRLGIGFTAKVRDASVQLDNEAGKADRKDDLGFVPLLHLYGEYALDNNVRFYLEGDGLAGGPGRAVDVFLGSRIPVTQKTEIKLGYRMLEGGANVEDVYNFTLVHFAVLGLFLTL</sequence>
<name>R7ZM66_9BACT</name>
<dbReference type="PATRIC" id="fig|1288963.3.peg.4352"/>
<evidence type="ECO:0008006" key="4">
    <source>
        <dbReference type="Google" id="ProtNLM"/>
    </source>
</evidence>
<comment type="caution">
    <text evidence="2">The sequence shown here is derived from an EMBL/GenBank/DDBJ whole genome shotgun (WGS) entry which is preliminary data.</text>
</comment>
<dbReference type="Proteomes" id="UP000013909">
    <property type="component" value="Unassembled WGS sequence"/>
</dbReference>
<feature type="chain" id="PRO_5005373867" description="Outer membrane protein beta-barrel domain-containing protein" evidence="1">
    <location>
        <begin position="34"/>
        <end position="259"/>
    </location>
</feature>
<keyword evidence="1" id="KW-0732">Signal</keyword>
<proteinExistence type="predicted"/>
<accession>R7ZM66</accession>
<dbReference type="STRING" id="1232681.ADIS_4364"/>
<protein>
    <recommendedName>
        <fullName evidence="4">Outer membrane protein beta-barrel domain-containing protein</fullName>
    </recommendedName>
</protein>
<keyword evidence="3" id="KW-1185">Reference proteome</keyword>